<dbReference type="OrthoDB" id="10546612at2759"/>
<dbReference type="Proteomes" id="UP000636709">
    <property type="component" value="Unassembled WGS sequence"/>
</dbReference>
<evidence type="ECO:0000256" key="1">
    <source>
        <dbReference type="SAM" id="MobiDB-lite"/>
    </source>
</evidence>
<feature type="compositionally biased region" description="Basic and acidic residues" evidence="1">
    <location>
        <begin position="1"/>
        <end position="11"/>
    </location>
</feature>
<keyword evidence="3" id="KW-1185">Reference proteome</keyword>
<proteinExistence type="predicted"/>
<feature type="region of interest" description="Disordered" evidence="1">
    <location>
        <begin position="82"/>
        <end position="116"/>
    </location>
</feature>
<comment type="caution">
    <text evidence="2">The sequence shown here is derived from an EMBL/GenBank/DDBJ whole genome shotgun (WGS) entry which is preliminary data.</text>
</comment>
<organism evidence="2 3">
    <name type="scientific">Digitaria exilis</name>
    <dbReference type="NCBI Taxonomy" id="1010633"/>
    <lineage>
        <taxon>Eukaryota</taxon>
        <taxon>Viridiplantae</taxon>
        <taxon>Streptophyta</taxon>
        <taxon>Embryophyta</taxon>
        <taxon>Tracheophyta</taxon>
        <taxon>Spermatophyta</taxon>
        <taxon>Magnoliopsida</taxon>
        <taxon>Liliopsida</taxon>
        <taxon>Poales</taxon>
        <taxon>Poaceae</taxon>
        <taxon>PACMAD clade</taxon>
        <taxon>Panicoideae</taxon>
        <taxon>Panicodae</taxon>
        <taxon>Paniceae</taxon>
        <taxon>Anthephorinae</taxon>
        <taxon>Digitaria</taxon>
    </lineage>
</organism>
<name>A0A835KQD0_9POAL</name>
<evidence type="ECO:0000313" key="3">
    <source>
        <dbReference type="Proteomes" id="UP000636709"/>
    </source>
</evidence>
<dbReference type="EMBL" id="JACEFO010000450">
    <property type="protein sequence ID" value="KAF8769249.1"/>
    <property type="molecule type" value="Genomic_DNA"/>
</dbReference>
<feature type="region of interest" description="Disordered" evidence="1">
    <location>
        <begin position="1"/>
        <end position="40"/>
    </location>
</feature>
<reference evidence="2" key="1">
    <citation type="submission" date="2020-07" db="EMBL/GenBank/DDBJ databases">
        <title>Genome sequence and genetic diversity analysis of an under-domesticated orphan crop, white fonio (Digitaria exilis).</title>
        <authorList>
            <person name="Bennetzen J.L."/>
            <person name="Chen S."/>
            <person name="Ma X."/>
            <person name="Wang X."/>
            <person name="Yssel A.E.J."/>
            <person name="Chaluvadi S.R."/>
            <person name="Johnson M."/>
            <person name="Gangashetty P."/>
            <person name="Hamidou F."/>
            <person name="Sanogo M.D."/>
            <person name="Zwaenepoel A."/>
            <person name="Wallace J."/>
            <person name="Van De Peer Y."/>
            <person name="Van Deynze A."/>
        </authorList>
    </citation>
    <scope>NUCLEOTIDE SEQUENCE</scope>
    <source>
        <tissue evidence="2">Leaves</tissue>
    </source>
</reference>
<feature type="compositionally biased region" description="Basic residues" evidence="1">
    <location>
        <begin position="102"/>
        <end position="111"/>
    </location>
</feature>
<accession>A0A835KQD0</accession>
<evidence type="ECO:0000313" key="2">
    <source>
        <dbReference type="EMBL" id="KAF8769249.1"/>
    </source>
</evidence>
<gene>
    <name evidence="2" type="ORF">HU200_006757</name>
</gene>
<sequence>MHNSVEEHPNSEQHIIPSSKHQNSEQRHIIPSRKHPNRQNFRVLATRQRGCMVSMGFLEPSTDSPHEFTVQESLWKACPRTFLPSPAPSGERGGTHRPQFSPRRHRLHSNHQKREREMAMAIERGRDYERGCGRGG</sequence>
<protein>
    <submittedName>
        <fullName evidence="2">Uncharacterized protein</fullName>
    </submittedName>
</protein>
<dbReference type="AlphaFoldDB" id="A0A835KQD0"/>